<dbReference type="Pfam" id="PF03171">
    <property type="entry name" value="2OG-FeII_Oxy"/>
    <property type="match status" value="1"/>
</dbReference>
<comment type="similarity">
    <text evidence="1 7">Belongs to the iron/ascorbate-dependent oxidoreductase family.</text>
</comment>
<evidence type="ECO:0000256" key="7">
    <source>
        <dbReference type="RuleBase" id="RU003682"/>
    </source>
</evidence>
<dbReference type="PANTHER" id="PTHR47990">
    <property type="entry name" value="2-OXOGLUTARATE (2OG) AND FE(II)-DEPENDENT OXYGENASE SUPERFAMILY PROTEIN-RELATED"/>
    <property type="match status" value="1"/>
</dbReference>
<evidence type="ECO:0000313" key="9">
    <source>
        <dbReference type="EMBL" id="CAL1377843.1"/>
    </source>
</evidence>
<dbReference type="InterPro" id="IPR027443">
    <property type="entry name" value="IPNS-like_sf"/>
</dbReference>
<name>A0AAV2DWR5_9ROSI</name>
<dbReference type="Gene3D" id="2.60.120.330">
    <property type="entry name" value="B-lactam Antibiotic, Isopenicillin N Synthase, Chain"/>
    <property type="match status" value="1"/>
</dbReference>
<evidence type="ECO:0000256" key="1">
    <source>
        <dbReference type="ARBA" id="ARBA00008056"/>
    </source>
</evidence>
<protein>
    <recommendedName>
        <fullName evidence="8">Fe2OG dioxygenase domain-containing protein</fullName>
    </recommendedName>
</protein>
<gene>
    <name evidence="9" type="ORF">LTRI10_LOCUS19465</name>
</gene>
<keyword evidence="5 7" id="KW-0408">Iron</keyword>
<dbReference type="EMBL" id="OZ034816">
    <property type="protein sequence ID" value="CAL1377843.1"/>
    <property type="molecule type" value="Genomic_DNA"/>
</dbReference>
<evidence type="ECO:0000256" key="2">
    <source>
        <dbReference type="ARBA" id="ARBA00022723"/>
    </source>
</evidence>
<dbReference type="PROSITE" id="PS51471">
    <property type="entry name" value="FE2OG_OXY"/>
    <property type="match status" value="1"/>
</dbReference>
<evidence type="ECO:0000256" key="6">
    <source>
        <dbReference type="ARBA" id="ARBA00057022"/>
    </source>
</evidence>
<evidence type="ECO:0000313" key="10">
    <source>
        <dbReference type="Proteomes" id="UP001497516"/>
    </source>
</evidence>
<evidence type="ECO:0000256" key="3">
    <source>
        <dbReference type="ARBA" id="ARBA00022964"/>
    </source>
</evidence>
<dbReference type="AlphaFoldDB" id="A0AAV2DWR5"/>
<keyword evidence="4 7" id="KW-0560">Oxidoreductase</keyword>
<proteinExistence type="inferred from homology"/>
<dbReference type="InterPro" id="IPR005123">
    <property type="entry name" value="Oxoglu/Fe-dep_dioxygenase_dom"/>
</dbReference>
<evidence type="ECO:0000256" key="5">
    <source>
        <dbReference type="ARBA" id="ARBA00023004"/>
    </source>
</evidence>
<comment type="function">
    <text evidence="6">Probable 2-oxoglutarate-dependent dioxygenase that may be involved in glucosinolates biosynthesis. May play a role in the production of aliphatic glucosinolates.</text>
</comment>
<organism evidence="9 10">
    <name type="scientific">Linum trigynum</name>
    <dbReference type="NCBI Taxonomy" id="586398"/>
    <lineage>
        <taxon>Eukaryota</taxon>
        <taxon>Viridiplantae</taxon>
        <taxon>Streptophyta</taxon>
        <taxon>Embryophyta</taxon>
        <taxon>Tracheophyta</taxon>
        <taxon>Spermatophyta</taxon>
        <taxon>Magnoliopsida</taxon>
        <taxon>eudicotyledons</taxon>
        <taxon>Gunneridae</taxon>
        <taxon>Pentapetalae</taxon>
        <taxon>rosids</taxon>
        <taxon>fabids</taxon>
        <taxon>Malpighiales</taxon>
        <taxon>Linaceae</taxon>
        <taxon>Linum</taxon>
    </lineage>
</organism>
<dbReference type="Proteomes" id="UP001497516">
    <property type="component" value="Chromosome 3"/>
</dbReference>
<evidence type="ECO:0000256" key="4">
    <source>
        <dbReference type="ARBA" id="ARBA00023002"/>
    </source>
</evidence>
<keyword evidence="10" id="KW-1185">Reference proteome</keyword>
<sequence length="315" mass="35961">MGSESYSKLPFLDFSKPELTKPGTPQWESLKSQVRQALEEYGCFEASFDKISAEIRTAVFESLEELFDLPLQTKLRNASKKPFHGYVGQYPQVPLYESMGIDDADTPEKVENLTKTLWPQGNPRFSKTIQSYSEQLSEFDKMVRKMIVESFGLEKYMDEHIDSTNYLLRVMKYKGPKTPDTKIGLHSHTDKNIVTILYQNQVEGLEVQTKDGGWIKFQPSPNSFIVMIGDSLNAWLNGRLHSAFHRVMMSGNEARYSLGLFSIPKAGYIIKAPEEVVDEEHPLVFKPFDHVEFLKFYYSEAGQRAPSALHAYCGV</sequence>
<feature type="domain" description="Fe2OG dioxygenase" evidence="8">
    <location>
        <begin position="163"/>
        <end position="264"/>
    </location>
</feature>
<accession>A0AAV2DWR5</accession>
<keyword evidence="3" id="KW-0223">Dioxygenase</keyword>
<reference evidence="9 10" key="1">
    <citation type="submission" date="2024-04" db="EMBL/GenBank/DDBJ databases">
        <authorList>
            <person name="Fracassetti M."/>
        </authorList>
    </citation>
    <scope>NUCLEOTIDE SEQUENCE [LARGE SCALE GENOMIC DNA]</scope>
</reference>
<dbReference type="SUPFAM" id="SSF51197">
    <property type="entry name" value="Clavaminate synthase-like"/>
    <property type="match status" value="1"/>
</dbReference>
<dbReference type="GO" id="GO:0046872">
    <property type="term" value="F:metal ion binding"/>
    <property type="evidence" value="ECO:0007669"/>
    <property type="project" value="UniProtKB-KW"/>
</dbReference>
<dbReference type="InterPro" id="IPR044861">
    <property type="entry name" value="IPNS-like_FE2OG_OXY"/>
</dbReference>
<dbReference type="FunFam" id="2.60.120.330:FF:000022">
    <property type="entry name" value="Probable 2-oxoglutarate-dependent dioxygenase AOP1.2"/>
    <property type="match status" value="1"/>
</dbReference>
<dbReference type="GO" id="GO:0051213">
    <property type="term" value="F:dioxygenase activity"/>
    <property type="evidence" value="ECO:0007669"/>
    <property type="project" value="UniProtKB-KW"/>
</dbReference>
<evidence type="ECO:0000259" key="8">
    <source>
        <dbReference type="PROSITE" id="PS51471"/>
    </source>
</evidence>
<dbReference type="InterPro" id="IPR026992">
    <property type="entry name" value="DIOX_N"/>
</dbReference>
<dbReference type="InterPro" id="IPR050231">
    <property type="entry name" value="Iron_ascorbate_oxido_reductase"/>
</dbReference>
<dbReference type="Pfam" id="PF14226">
    <property type="entry name" value="DIOX_N"/>
    <property type="match status" value="1"/>
</dbReference>
<keyword evidence="2 7" id="KW-0479">Metal-binding</keyword>